<name>A0ABT2P3J7_9GAMM</name>
<dbReference type="Pfam" id="PF07683">
    <property type="entry name" value="CobW_C"/>
    <property type="match status" value="1"/>
</dbReference>
<evidence type="ECO:0000259" key="2">
    <source>
        <dbReference type="SMART" id="SM00833"/>
    </source>
</evidence>
<dbReference type="SMART" id="SM00833">
    <property type="entry name" value="CobW_C"/>
    <property type="match status" value="1"/>
</dbReference>
<reference evidence="3" key="1">
    <citation type="submission" date="2022-09" db="EMBL/GenBank/DDBJ databases">
        <title>Shewanella sp. KJ10-1 sp.nov, isolated from marine algae.</title>
        <authorList>
            <person name="Butt M."/>
            <person name="Lee J.K."/>
            <person name="Kim J.M."/>
            <person name="Choi D.G."/>
        </authorList>
    </citation>
    <scope>NUCLEOTIDE SEQUENCE</scope>
    <source>
        <strain evidence="3">KJ10-1</strain>
    </source>
</reference>
<dbReference type="InterPro" id="IPR003495">
    <property type="entry name" value="CobW/HypB/UreG_nucleotide-bd"/>
</dbReference>
<accession>A0ABT2P3J7</accession>
<dbReference type="InterPro" id="IPR011629">
    <property type="entry name" value="CobW-like_C"/>
</dbReference>
<dbReference type="RefSeq" id="WP_261732307.1">
    <property type="nucleotide sequence ID" value="NZ_JAODOQ010000001.1"/>
</dbReference>
<comment type="caution">
    <text evidence="3">The sequence shown here is derived from an EMBL/GenBank/DDBJ whole genome shotgun (WGS) entry which is preliminary data.</text>
</comment>
<evidence type="ECO:0000313" key="4">
    <source>
        <dbReference type="Proteomes" id="UP001431192"/>
    </source>
</evidence>
<organism evidence="3 4">
    <name type="scientific">Shewanella phaeophyticola</name>
    <dbReference type="NCBI Taxonomy" id="2978345"/>
    <lineage>
        <taxon>Bacteria</taxon>
        <taxon>Pseudomonadati</taxon>
        <taxon>Pseudomonadota</taxon>
        <taxon>Gammaproteobacteria</taxon>
        <taxon>Alteromonadales</taxon>
        <taxon>Shewanellaceae</taxon>
        <taxon>Shewanella</taxon>
    </lineage>
</organism>
<dbReference type="InterPro" id="IPR027417">
    <property type="entry name" value="P-loop_NTPase"/>
</dbReference>
<feature type="domain" description="CobW C-terminal" evidence="2">
    <location>
        <begin position="147"/>
        <end position="232"/>
    </location>
</feature>
<keyword evidence="4" id="KW-1185">Reference proteome</keyword>
<sequence length="235" mass="26903">MQTSLCVVDARKVSDERYNRHEIFIQQLQVADIVMANKAQYYAEQDKQALTGYMTKLNRADTSVIYNNSQLIQLEQLQYIYTQLDKSTAQRHKQPLPTLKPKSMLSPGAEQWFLPSAPSTHTDDEFQQQLAQQGYVFKTNQGEGCVSYGWIIDSQRCLSFESFMQWIESVKELKVLRLKAIVITLDGVLTVNMVDGHLNLGEHDDALDSRIEIISDKQLDADVLQQQLLECIEVI</sequence>
<gene>
    <name evidence="3" type="ORF">N4T56_03950</name>
</gene>
<evidence type="ECO:0000256" key="1">
    <source>
        <dbReference type="ARBA" id="ARBA00045658"/>
    </source>
</evidence>
<evidence type="ECO:0000313" key="3">
    <source>
        <dbReference type="EMBL" id="MCT8985826.1"/>
    </source>
</evidence>
<proteinExistence type="predicted"/>
<dbReference type="Pfam" id="PF02492">
    <property type="entry name" value="cobW"/>
    <property type="match status" value="1"/>
</dbReference>
<comment type="function">
    <text evidence="1">Zinc chaperone that directly transfers zinc cofactor to target proteins, thereby activating them. Zinc is transferred from the CXCC motif in the GTPase domain to the zinc binding site in target proteins in a process requiring GTP hydrolysis.</text>
</comment>
<dbReference type="Proteomes" id="UP001431192">
    <property type="component" value="Unassembled WGS sequence"/>
</dbReference>
<dbReference type="EMBL" id="JAODOQ010000001">
    <property type="protein sequence ID" value="MCT8985826.1"/>
    <property type="molecule type" value="Genomic_DNA"/>
</dbReference>
<protein>
    <submittedName>
        <fullName evidence="3">GTP-binding protein</fullName>
    </submittedName>
</protein>
<dbReference type="Gene3D" id="3.40.50.300">
    <property type="entry name" value="P-loop containing nucleotide triphosphate hydrolases"/>
    <property type="match status" value="1"/>
</dbReference>